<feature type="compositionally biased region" description="Polar residues" evidence="1">
    <location>
        <begin position="1263"/>
        <end position="1274"/>
    </location>
</feature>
<feature type="region of interest" description="Disordered" evidence="1">
    <location>
        <begin position="1"/>
        <end position="20"/>
    </location>
</feature>
<feature type="region of interest" description="Disordered" evidence="1">
    <location>
        <begin position="2882"/>
        <end position="2919"/>
    </location>
</feature>
<feature type="region of interest" description="Disordered" evidence="1">
    <location>
        <begin position="220"/>
        <end position="291"/>
    </location>
</feature>
<feature type="compositionally biased region" description="Basic and acidic residues" evidence="1">
    <location>
        <begin position="1539"/>
        <end position="1552"/>
    </location>
</feature>
<feature type="compositionally biased region" description="Low complexity" evidence="1">
    <location>
        <begin position="3358"/>
        <end position="3369"/>
    </location>
</feature>
<gene>
    <name evidence="3" type="ORF">ACH49L_46205</name>
</gene>
<dbReference type="Proteomes" id="UP001611397">
    <property type="component" value="Unassembled WGS sequence"/>
</dbReference>
<feature type="compositionally biased region" description="Polar residues" evidence="1">
    <location>
        <begin position="1774"/>
        <end position="1792"/>
    </location>
</feature>
<feature type="compositionally biased region" description="Basic and acidic residues" evidence="1">
    <location>
        <begin position="1358"/>
        <end position="1369"/>
    </location>
</feature>
<feature type="compositionally biased region" description="Low complexity" evidence="1">
    <location>
        <begin position="2669"/>
        <end position="2685"/>
    </location>
</feature>
<organism evidence="3 4">
    <name type="scientific">Streptomyces olivaceoviridis</name>
    <name type="common">Streptomyces corchorusii</name>
    <dbReference type="NCBI Taxonomy" id="1921"/>
    <lineage>
        <taxon>Bacteria</taxon>
        <taxon>Bacillati</taxon>
        <taxon>Actinomycetota</taxon>
        <taxon>Actinomycetes</taxon>
        <taxon>Kitasatosporales</taxon>
        <taxon>Streptomycetaceae</taxon>
        <taxon>Streptomyces</taxon>
    </lineage>
</organism>
<feature type="compositionally biased region" description="Low complexity" evidence="1">
    <location>
        <begin position="1345"/>
        <end position="1357"/>
    </location>
</feature>
<feature type="compositionally biased region" description="Polar residues" evidence="1">
    <location>
        <begin position="3382"/>
        <end position="3397"/>
    </location>
</feature>
<reference evidence="3 4" key="1">
    <citation type="submission" date="2024-10" db="EMBL/GenBank/DDBJ databases">
        <title>The Natural Products Discovery Center: Release of the First 8490 Sequenced Strains for Exploring Actinobacteria Biosynthetic Diversity.</title>
        <authorList>
            <person name="Kalkreuter E."/>
            <person name="Kautsar S.A."/>
            <person name="Yang D."/>
            <person name="Bader C.D."/>
            <person name="Teijaro C.N."/>
            <person name="Fluegel L."/>
            <person name="Davis C.M."/>
            <person name="Simpson J.R."/>
            <person name="Lauterbach L."/>
            <person name="Steele A.D."/>
            <person name="Gui C."/>
            <person name="Meng S."/>
            <person name="Li G."/>
            <person name="Viehrig K."/>
            <person name="Ye F."/>
            <person name="Su P."/>
            <person name="Kiefer A.F."/>
            <person name="Nichols A."/>
            <person name="Cepeda A.J."/>
            <person name="Yan W."/>
            <person name="Fan B."/>
            <person name="Jiang Y."/>
            <person name="Adhikari A."/>
            <person name="Zheng C.-J."/>
            <person name="Schuster L."/>
            <person name="Cowan T.M."/>
            <person name="Smanski M.J."/>
            <person name="Chevrette M.G."/>
            <person name="De Carvalho L.P.S."/>
            <person name="Shen B."/>
        </authorList>
    </citation>
    <scope>NUCLEOTIDE SEQUENCE [LARGE SCALE GENOMIC DNA]</scope>
    <source>
        <strain evidence="3 4">NPDC020295</strain>
    </source>
</reference>
<proteinExistence type="predicted"/>
<feature type="compositionally biased region" description="Polar residues" evidence="1">
    <location>
        <begin position="3455"/>
        <end position="3468"/>
    </location>
</feature>
<dbReference type="RefSeq" id="WP_159061782.1">
    <property type="nucleotide sequence ID" value="NZ_JBIRUT010000044.1"/>
</dbReference>
<feature type="region of interest" description="Disordered" evidence="1">
    <location>
        <begin position="1333"/>
        <end position="1410"/>
    </location>
</feature>
<sequence length="3483" mass="372238">MQAPAGLGRDAVEAEGGPQVPDRVRLGRAVEAAVETHRRAWPRVVGGPVEGDRLSLSAFELSQQRCLTFLQSLREALYPQGVVPARVVDDSVLDGHPQRGGLVPGAEWQPVAEWDEVVRALTREATGPGSTAFVLAGHPQRIGHALAAHALSTPGAEGSTGGGGARVVWVDLSGEGSDETVRVSDSPPGITPAQARVVVVDSIGRVVADVMPAHHPSPTMAAALVDPSPSRQHGAGRRLPLPPLPGIGTAGSSRPLTPRLRPEGVGGSGGALPQNVTPERSKVRGKPTGVDHAADVASVSSDGTATSATVRADSAGSSLPAMPEYFLGRNVQIVESSDHLRDMPGVATAATPASSENISGNYTAVTSVPWSQLSVSENGQKPRYRTDGSLLFRWEAARGVGGNDHEQIFRDGFRPRSGNVIPLRSHVFDHYPSIFVSTTRDHTAQHSNWGTRFRYLIDAPGGIDVNASLLAGLTNEGEIAFPGGIRNHLIVGVEIVNGTPLDAVTGRYDRPVDFIPNPYYFPQHRIRAAGNIWRGEAGETWVDTSGWEKLSDRLGSNPGGVYRDSAGHRFYVKQAPSADHARNEVLAATLYRMAGVEVPRLALVLINGAPGTASPFLPGAQNDLLERKREELYRKKVQAGFAVDAWLANRDVAGQLYDNILTWNSYPVRVDFGGALLFRARGEEKGTDFGPDVPDWHDLRDPNVNAQSAAIFQEISSTQIRESAAAVHGVHSAAIDFAVDSVGFESSKADTVKELLKRRRLKVVEFARAETRSRISMRNAPAGALGISNPSAVSLPHGGRERVSSTLPNFSSAAETRGIHASTASGSRPQGNPYPQPSPQSLEKWAKSFNDARAYISSQTWERRRRLLGEAKTFVESVHIAPDGNSGSAQQNAQKYAELYAGIVNVVAHTVAANPRDAKAGLRMSQQLAEELGTGKSTRRSAPPRSGAAATTSASGGLGNASSSLLAPAQRRAPGGVAGYGGDEAVAVVGGDGDGDRGVGGSDLAAGPHVPVSGPALEIDDPWLNEWAASRNWAIGFAVRRFVEASGVVNRALGYVPSIGRQPAEVEYRDRLRRVVAAVAVTREEAAATAVGGEMDQTAALAVDSALIEHLSAVATALAEYNWAIYRARTNPSSDHTSWISDMESMVEDASIDARNFIPGLDPADVHHVLRYRFQRTVPAGGSVHLPGEPHPARPVPSHTQGFPGGEPALSQASAPSATGLRTQTAEAEDTSATATEDVTGSSAASDAVPVMADAGPAVPPGTATSAPTVGTHVSSSPGDDGPAGSGSTAAARERRAERPPAQTTEAAADETWANQPDGVSASVAASMAGDGPVLSRDVTGGGDQAAADAAEGVVSSSHEERDKWRERLYPAPDRSADVAGSSGQTRHSPGRDYEPTGQPAVVPPTASTRGGVTDLPVSQRSFAPNDPWLNAWAASRNWTIDIAITRFTEASGIVNRALGYVAVIGQESAEVKYRDRLHRVVAAVAVARAEAPTSATGKETEHDSTSEYDAALIERLTAITTALDGYNQAIRQAVQDPAADHTHHISDRQSAVEEASNNAQDLIPGLDPGDVHHLYRYQTQQNLPAGASVYLPGEPHPTRPVAPRALVSPGSVPAGELTHRRHEVKPLAPDKSAFDKLHDVWRGAGASVQRWTGADRNSVRSALAKAWAQKAPVVKSFDAEPSLTRDVQPRSGHDQYDGAVPWHRRLIGKADLTQVPADISIPRTVRLRFALHPEGRIPVTELGLQHEQLDKWFPGGTDPLTSTTPPAPPRGGSASTQTSSVVPEGQGQPTTGIAVDGARPKALGADTRATAENRPVVGTERGSALRDGAVHLGSEKPHDEWDKFAAENPEKSRHVLAALSGIFTRQGMSGEEWDDTAKRAYGALPTAVRNRNSRDVAQAIFNQMAHGTPYPMIGAGYSIDEIDDLVAEHVGHLRASNFDRKQVPQDTEVFLQFIESDAGQDNAIRPDHAREVMRVVEGVKVRRDSLISPELLSRYSALSPQRAQYVERQPLGRAGLLDEDGPFYYLVASARTPDGQLPEGAAASWDTLSGGTVDRVVQGIEEDARITVHGIEDEALRLLVDRRRFDYPELLAYLSRPDNSRHDDMQPFMAPHEFIYRDVRVIFHFDPHSRPKMNSGEDIIDALNHGIQQQDLYSQMPAQPNWSVNGREFLTTRALLFFLRMIDGLDAGGLSIPDTIDVYAPLYSARMDVYPVMDDHGILVDLRVEKIGTWNLEETAALYCDPGALIITPSATIQYRPYDPRYLSTSTHDFPLVTGLHEGLHWIAARTNRGANMDIFSTRFRQEFVRDALMVSEYAASDPAEFIAEYGTATLLGRDFGEASARLERMYLALGGPRIENVLRSHLSEDEISQLLAGVNHILSERGVPAVDQATISHFYDGLSQYDAWAHPDVLEELIAEDVESMYNNVRELASPSGWQFTISQPDEPSGVAEGSPLSDHAASDARPHVPRLLIGGGLPESSLDSPWESTDKQLLSPLSPGLFGEAAPPPWARNDAPVSSSPRIGGVPVTAVSPVSPWHAPDKLPMSPGTPRTPRTPRLATNSPRAHDGSQWRGSPRIGRIAETSVSPASPRHAPDKLPMPPGTPRTPKTPRLDTGSPRIVRMADTSDSMRRGLAAIAEEDPRFRGYLRQWRPDTPQHPQPQPDGEKATGAPTRPAAASTQPTATPPTHHDTGTRGLETVNLPPAAEALFTMNSGAGPLGNSEGWWLGDKSEAVTMPRSENAAPGASENRRGRLPADTSGLPVSVADSGAAAYDLADVSMAPGEGGDLPPLRLEYIRAVEQDLKAYMELATFEGVSSEDTARGLDAMRRAIGVKYKNLTPEEQRAEIFERNLRKYGDPLGPSVEWLRKRGKSWEEISDSAVRTGGEDLGLGKTRLGPTGDADDGAGGGISEEFTGPQSRDAVVAPPEAETLVAELPRMPHSERVGALEGLTPGQRRWLSRSVRFVAALQREVSSEEMAWTAAHLLVHGDLRADEPASARAEARAQVARMLQNPKVAGRLLNGRAEVLITPRDVHVTDLHALRHLRGKRAGDGRSLDTIRGVSAHGVSAVTEENLLGGETFVGGGHHYPDGFSTATHEIAHAIFDVGLLPADKQVVGDVYHAMRDRGMGAQWPDGSRTDGDGREADNYSSTSVEEFFAQLSNAWLGTNHGTDPQTGQRRNNGAAWVRTYVPALVPLLETLYGSDPAAIHSTPANPVNATRADEEKYAALRDFTVLVETSLAGNDHGQGSPSEPQTLPDPPLQHKTERADPWPVDDLSVESRDDQSRPGEGVHALEAPPPKRPSLRGDETPAGHGWAAPAGSSSGTHRGFPTGPDDTDGAAGSSSGQSTPSSVGLSGAGRRPAATTSQAAAPAIRETAAQDLAATPAQTELTMAQRWQSRLNPEATRPDHNQVSRKTAAETRATTRMEDKPSERTMDQEAAQPRRAGNKHTAKSAAAPHTQTDTSGNASSEIADQDKDGGSPLRRPR</sequence>
<feature type="compositionally biased region" description="Low complexity" evidence="1">
    <location>
        <begin position="940"/>
        <end position="963"/>
    </location>
</feature>
<evidence type="ECO:0000259" key="2">
    <source>
        <dbReference type="Pfam" id="PF22596"/>
    </source>
</evidence>
<dbReference type="InterPro" id="IPR054695">
    <property type="entry name" value="Pierisin-like_dom"/>
</dbReference>
<evidence type="ECO:0000313" key="3">
    <source>
        <dbReference type="EMBL" id="MFI2162906.1"/>
    </source>
</evidence>
<keyword evidence="4" id="KW-1185">Reference proteome</keyword>
<feature type="compositionally biased region" description="Basic and acidic residues" evidence="1">
    <location>
        <begin position="3402"/>
        <end position="3433"/>
    </location>
</feature>
<feature type="compositionally biased region" description="Polar residues" evidence="1">
    <location>
        <begin position="804"/>
        <end position="814"/>
    </location>
</feature>
<feature type="region of interest" description="Disordered" evidence="1">
    <location>
        <begin position="1538"/>
        <end position="1558"/>
    </location>
</feature>
<feature type="compositionally biased region" description="Low complexity" evidence="1">
    <location>
        <begin position="1275"/>
        <end position="1291"/>
    </location>
</feature>
<feature type="region of interest" description="Disordered" evidence="1">
    <location>
        <begin position="2437"/>
        <end position="2617"/>
    </location>
</feature>
<feature type="compositionally biased region" description="Low complexity" evidence="1">
    <location>
        <begin position="3327"/>
        <end position="3348"/>
    </location>
</feature>
<feature type="domain" description="Pierisin-like" evidence="2">
    <location>
        <begin position="405"/>
        <end position="498"/>
    </location>
</feature>
<dbReference type="EMBL" id="JBIRWM010000054">
    <property type="protein sequence ID" value="MFI2162906.1"/>
    <property type="molecule type" value="Genomic_DNA"/>
</dbReference>
<protein>
    <recommendedName>
        <fullName evidence="2">Pierisin-like domain-containing protein</fullName>
    </recommendedName>
</protein>
<evidence type="ECO:0000256" key="1">
    <source>
        <dbReference type="SAM" id="MobiDB-lite"/>
    </source>
</evidence>
<feature type="region of interest" description="Disordered" evidence="1">
    <location>
        <begin position="3238"/>
        <end position="3483"/>
    </location>
</feature>
<comment type="caution">
    <text evidence="3">The sequence shown here is derived from an EMBL/GenBank/DDBJ whole genome shotgun (WGS) entry which is preliminary data.</text>
</comment>
<feature type="region of interest" description="Disordered" evidence="1">
    <location>
        <begin position="2647"/>
        <end position="2696"/>
    </location>
</feature>
<feature type="region of interest" description="Disordered" evidence="1">
    <location>
        <begin position="1751"/>
        <end position="1802"/>
    </location>
</feature>
<feature type="region of interest" description="Disordered" evidence="1">
    <location>
        <begin position="2735"/>
        <end position="2759"/>
    </location>
</feature>
<feature type="region of interest" description="Disordered" evidence="1">
    <location>
        <begin position="781"/>
        <end position="841"/>
    </location>
</feature>
<accession>A0ABW7VPT7</accession>
<feature type="region of interest" description="Disordered" evidence="1">
    <location>
        <begin position="931"/>
        <end position="963"/>
    </location>
</feature>
<feature type="region of interest" description="Disordered" evidence="1">
    <location>
        <begin position="1181"/>
        <end position="1316"/>
    </location>
</feature>
<evidence type="ECO:0000313" key="4">
    <source>
        <dbReference type="Proteomes" id="UP001611397"/>
    </source>
</evidence>
<feature type="compositionally biased region" description="Polar residues" evidence="1">
    <location>
        <begin position="1211"/>
        <end position="1224"/>
    </location>
</feature>
<dbReference type="Gene3D" id="3.90.210.10">
    <property type="entry name" value="Heat-Labile Enterotoxin, subunit A"/>
    <property type="match status" value="1"/>
</dbReference>
<name>A0ABW7VPT7_STROI</name>
<dbReference type="SUPFAM" id="SSF56399">
    <property type="entry name" value="ADP-ribosylation"/>
    <property type="match status" value="1"/>
</dbReference>
<dbReference type="Pfam" id="PF22596">
    <property type="entry name" value="Scabin-like"/>
    <property type="match status" value="1"/>
</dbReference>